<dbReference type="Proteomes" id="UP000053342">
    <property type="component" value="Unassembled WGS sequence"/>
</dbReference>
<dbReference type="OrthoDB" id="5344169at2759"/>
<dbReference type="GeneID" id="27358542"/>
<name>A0A0D2E5A8_9EURO</name>
<sequence length="101" mass="11114">MQSPLATIKHNWGAFSPLEKRNVIIYIIGIMFYKFGLEAFTGSIIALATNRYDYDAAIRSAAPITFERIGLLTGLNQAFQCVGSIIIELASTDVELPRATC</sequence>
<keyword evidence="1" id="KW-0812">Transmembrane</keyword>
<proteinExistence type="predicted"/>
<dbReference type="EMBL" id="KN847336">
    <property type="protein sequence ID" value="KIW42979.1"/>
    <property type="molecule type" value="Genomic_DNA"/>
</dbReference>
<evidence type="ECO:0000256" key="1">
    <source>
        <dbReference type="SAM" id="Phobius"/>
    </source>
</evidence>
<reference evidence="2 3" key="1">
    <citation type="submission" date="2015-01" db="EMBL/GenBank/DDBJ databases">
        <title>The Genome Sequence of Exophiala oligosperma CBS72588.</title>
        <authorList>
            <consortium name="The Broad Institute Genomics Platform"/>
            <person name="Cuomo C."/>
            <person name="de Hoog S."/>
            <person name="Gorbushina A."/>
            <person name="Stielow B."/>
            <person name="Teixiera M."/>
            <person name="Abouelleil A."/>
            <person name="Chapman S.B."/>
            <person name="Priest M."/>
            <person name="Young S.K."/>
            <person name="Wortman J."/>
            <person name="Nusbaum C."/>
            <person name="Birren B."/>
        </authorList>
    </citation>
    <scope>NUCLEOTIDE SEQUENCE [LARGE SCALE GENOMIC DNA]</scope>
    <source>
        <strain evidence="2 3">CBS 72588</strain>
    </source>
</reference>
<accession>A0A0D2E5A8</accession>
<dbReference type="HOGENOM" id="CLU_2291723_0_0_1"/>
<protein>
    <submittedName>
        <fullName evidence="2">Uncharacterized protein</fullName>
    </submittedName>
</protein>
<evidence type="ECO:0000313" key="2">
    <source>
        <dbReference type="EMBL" id="KIW42979.1"/>
    </source>
</evidence>
<keyword evidence="3" id="KW-1185">Reference proteome</keyword>
<feature type="transmembrane region" description="Helical" evidence="1">
    <location>
        <begin position="23"/>
        <end position="49"/>
    </location>
</feature>
<gene>
    <name evidence="2" type="ORF">PV06_06468</name>
</gene>
<organism evidence="2 3">
    <name type="scientific">Exophiala oligosperma</name>
    <dbReference type="NCBI Taxonomy" id="215243"/>
    <lineage>
        <taxon>Eukaryota</taxon>
        <taxon>Fungi</taxon>
        <taxon>Dikarya</taxon>
        <taxon>Ascomycota</taxon>
        <taxon>Pezizomycotina</taxon>
        <taxon>Eurotiomycetes</taxon>
        <taxon>Chaetothyriomycetidae</taxon>
        <taxon>Chaetothyriales</taxon>
        <taxon>Herpotrichiellaceae</taxon>
        <taxon>Exophiala</taxon>
    </lineage>
</organism>
<dbReference type="AlphaFoldDB" id="A0A0D2E5A8"/>
<evidence type="ECO:0000313" key="3">
    <source>
        <dbReference type="Proteomes" id="UP000053342"/>
    </source>
</evidence>
<dbReference type="VEuPathDB" id="FungiDB:PV06_06468"/>
<dbReference type="RefSeq" id="XP_016263195.1">
    <property type="nucleotide sequence ID" value="XM_016407591.1"/>
</dbReference>
<keyword evidence="1" id="KW-0472">Membrane</keyword>
<keyword evidence="1" id="KW-1133">Transmembrane helix</keyword>